<dbReference type="CDD" id="cd04465">
    <property type="entry name" value="S1_RPS1_repeat_ec2_hs2"/>
    <property type="match status" value="1"/>
</dbReference>
<name>A0A2M6Z4J8_9BACT</name>
<protein>
    <submittedName>
        <fullName evidence="2">30S ribosomal protein S1</fullName>
    </submittedName>
</protein>
<dbReference type="Proteomes" id="UP000228777">
    <property type="component" value="Unassembled WGS sequence"/>
</dbReference>
<sequence>MKMTPSKNLKKIKINEDIICPPREGDIVEGKIIARETNSVFLDLGVAGIGIIYGKEFNEAKDVLKDLKIGDKVIAKITNLENENGYRELSIKEAVRESAWDELIKIKEREETLDVLITRANRGGLLAHIMGISAFLPASQLSEENYPKIEKDPNKEIVKELQKLIGKKLKVKIFDLDLKGKKIILSEKLAKTEKIKEVLEKYKVGEEIKGEITGITNFGAFLKFGKENLEGLIHISEISNEPIKDITKFLKIGQKVKAKIIEIIDERIYLSFIR</sequence>
<dbReference type="GO" id="GO:0005840">
    <property type="term" value="C:ribosome"/>
    <property type="evidence" value="ECO:0007669"/>
    <property type="project" value="UniProtKB-KW"/>
</dbReference>
<dbReference type="SUPFAM" id="SSF50249">
    <property type="entry name" value="Nucleic acid-binding proteins"/>
    <property type="match status" value="3"/>
</dbReference>
<dbReference type="PROSITE" id="PS50126">
    <property type="entry name" value="S1"/>
    <property type="match status" value="3"/>
</dbReference>
<comment type="caution">
    <text evidence="2">The sequence shown here is derived from an EMBL/GenBank/DDBJ whole genome shotgun (WGS) entry which is preliminary data.</text>
</comment>
<dbReference type="AlphaFoldDB" id="A0A2M6Z4J8"/>
<reference evidence="3" key="1">
    <citation type="submission" date="2017-09" db="EMBL/GenBank/DDBJ databases">
        <title>Depth-based differentiation of microbial function through sediment-hosted aquifers and enrichment of novel symbionts in the deep terrestrial subsurface.</title>
        <authorList>
            <person name="Probst A.J."/>
            <person name="Ladd B."/>
            <person name="Jarett J.K."/>
            <person name="Geller-Mcgrath D.E."/>
            <person name="Sieber C.M.K."/>
            <person name="Emerson J.B."/>
            <person name="Anantharaman K."/>
            <person name="Thomas B.C."/>
            <person name="Malmstrom R."/>
            <person name="Stieglmeier M."/>
            <person name="Klingl A."/>
            <person name="Woyke T."/>
            <person name="Ryan C.M."/>
            <person name="Banfield J.F."/>
        </authorList>
    </citation>
    <scope>NUCLEOTIDE SEQUENCE [LARGE SCALE GENOMIC DNA]</scope>
</reference>
<evidence type="ECO:0000313" key="3">
    <source>
        <dbReference type="Proteomes" id="UP000228777"/>
    </source>
</evidence>
<dbReference type="PRINTS" id="PR00681">
    <property type="entry name" value="RIBOSOMALS1"/>
</dbReference>
<dbReference type="InterPro" id="IPR035104">
    <property type="entry name" value="Ribosomal_protein_S1-like"/>
</dbReference>
<dbReference type="SMART" id="SM00316">
    <property type="entry name" value="S1"/>
    <property type="match status" value="3"/>
</dbReference>
<proteinExistence type="predicted"/>
<evidence type="ECO:0000259" key="1">
    <source>
        <dbReference type="PROSITE" id="PS50126"/>
    </source>
</evidence>
<organism evidence="2 3">
    <name type="scientific">bacterium (Candidatus Gribaldobacteria) CG07_land_8_20_14_0_80_33_18</name>
    <dbReference type="NCBI Taxonomy" id="2014272"/>
    <lineage>
        <taxon>Bacteria</taxon>
        <taxon>Candidatus Gribaldobacteria</taxon>
    </lineage>
</organism>
<dbReference type="InterPro" id="IPR012340">
    <property type="entry name" value="NA-bd_OB-fold"/>
</dbReference>
<dbReference type="InterPro" id="IPR052757">
    <property type="entry name" value="Ribosomal_protein_S1"/>
</dbReference>
<accession>A0A2M6Z4J8</accession>
<gene>
    <name evidence="2" type="ORF">COS93_00370</name>
</gene>
<dbReference type="PANTHER" id="PTHR47559:SF1">
    <property type="entry name" value="OS03G0844900 PROTEIN"/>
    <property type="match status" value="1"/>
</dbReference>
<dbReference type="Pfam" id="PF00575">
    <property type="entry name" value="S1"/>
    <property type="match status" value="3"/>
</dbReference>
<feature type="domain" description="S1 motif" evidence="1">
    <location>
        <begin position="110"/>
        <end position="188"/>
    </location>
</feature>
<keyword evidence="2" id="KW-0689">Ribosomal protein</keyword>
<keyword evidence="2" id="KW-0687">Ribonucleoprotein</keyword>
<evidence type="ECO:0000313" key="2">
    <source>
        <dbReference type="EMBL" id="PIU47237.1"/>
    </source>
</evidence>
<dbReference type="InterPro" id="IPR003029">
    <property type="entry name" value="S1_domain"/>
</dbReference>
<dbReference type="PANTHER" id="PTHR47559">
    <property type="entry name" value="OS03G0844900 PROTEIN"/>
    <property type="match status" value="1"/>
</dbReference>
<feature type="domain" description="S1 motif" evidence="1">
    <location>
        <begin position="25"/>
        <end position="92"/>
    </location>
</feature>
<dbReference type="GO" id="GO:0003676">
    <property type="term" value="F:nucleic acid binding"/>
    <property type="evidence" value="ECO:0007669"/>
    <property type="project" value="InterPro"/>
</dbReference>
<dbReference type="EMBL" id="PEWP01000008">
    <property type="protein sequence ID" value="PIU47237.1"/>
    <property type="molecule type" value="Genomic_DNA"/>
</dbReference>
<dbReference type="Gene3D" id="2.40.50.140">
    <property type="entry name" value="Nucleic acid-binding proteins"/>
    <property type="match status" value="3"/>
</dbReference>
<feature type="domain" description="S1 motif" evidence="1">
    <location>
        <begin position="205"/>
        <end position="273"/>
    </location>
</feature>